<dbReference type="AlphaFoldDB" id="A0A4S4MPR0"/>
<feature type="compositionally biased region" description="Pro residues" evidence="2">
    <location>
        <begin position="450"/>
        <end position="461"/>
    </location>
</feature>
<dbReference type="Pfam" id="PF03221">
    <property type="entry name" value="HTH_Tnp_Tc5"/>
    <property type="match status" value="1"/>
</dbReference>
<dbReference type="GO" id="GO:0005634">
    <property type="term" value="C:nucleus"/>
    <property type="evidence" value="ECO:0007669"/>
    <property type="project" value="TreeGrafter"/>
</dbReference>
<feature type="region of interest" description="Disordered" evidence="2">
    <location>
        <begin position="160"/>
        <end position="186"/>
    </location>
</feature>
<evidence type="ECO:0000256" key="1">
    <source>
        <dbReference type="ARBA" id="ARBA00023125"/>
    </source>
</evidence>
<feature type="compositionally biased region" description="Basic and acidic residues" evidence="2">
    <location>
        <begin position="1"/>
        <end position="11"/>
    </location>
</feature>
<proteinExistence type="predicted"/>
<evidence type="ECO:0000259" key="3">
    <source>
        <dbReference type="PROSITE" id="PS51253"/>
    </source>
</evidence>
<dbReference type="InterPro" id="IPR009057">
    <property type="entry name" value="Homeodomain-like_sf"/>
</dbReference>
<gene>
    <name evidence="4" type="ORF">EUX98_g7159</name>
</gene>
<dbReference type="Proteomes" id="UP000308730">
    <property type="component" value="Unassembled WGS sequence"/>
</dbReference>
<dbReference type="InterPro" id="IPR006600">
    <property type="entry name" value="HTH_CenpB_DNA-bd_dom"/>
</dbReference>
<name>A0A4S4MPR0_9APHY</name>
<evidence type="ECO:0000313" key="4">
    <source>
        <dbReference type="EMBL" id="THH27041.1"/>
    </source>
</evidence>
<feature type="region of interest" description="Disordered" evidence="2">
    <location>
        <begin position="355"/>
        <end position="473"/>
    </location>
</feature>
<dbReference type="SUPFAM" id="SSF46689">
    <property type="entry name" value="Homeodomain-like"/>
    <property type="match status" value="2"/>
</dbReference>
<dbReference type="PROSITE" id="PS51253">
    <property type="entry name" value="HTH_CENPB"/>
    <property type="match status" value="1"/>
</dbReference>
<feature type="region of interest" description="Disordered" evidence="2">
    <location>
        <begin position="119"/>
        <end position="140"/>
    </location>
</feature>
<organism evidence="4 5">
    <name type="scientific">Antrodiella citrinella</name>
    <dbReference type="NCBI Taxonomy" id="2447956"/>
    <lineage>
        <taxon>Eukaryota</taxon>
        <taxon>Fungi</taxon>
        <taxon>Dikarya</taxon>
        <taxon>Basidiomycota</taxon>
        <taxon>Agaricomycotina</taxon>
        <taxon>Agaricomycetes</taxon>
        <taxon>Polyporales</taxon>
        <taxon>Steccherinaceae</taxon>
        <taxon>Antrodiella</taxon>
    </lineage>
</organism>
<evidence type="ECO:0000313" key="5">
    <source>
        <dbReference type="Proteomes" id="UP000308730"/>
    </source>
</evidence>
<accession>A0A4S4MPR0</accession>
<dbReference type="GO" id="GO:0003677">
    <property type="term" value="F:DNA binding"/>
    <property type="evidence" value="ECO:0007669"/>
    <property type="project" value="UniProtKB-KW"/>
</dbReference>
<sequence>MSRSHDHRDYDPQQSPTYIQPRHPQASPQHQPYHPRDSPRDMSFGGEETDEGQVEAGPSSAPGDHYDSRGCQPRRPSLQRPFGEPTDGPSSAVIAEGPYSRPTGVFPLTPVSTSYTFYPSHSRSASGSGSGSGSIGNARSASPALSVASALTSVSSSASAQKYSEHHAHGTGHIVGGAPNVPRPKHRKQRLYNVDRKKICVYHRDHPNVKQEEIARLFGVERSTISKILKQKMKWLAVPEETPVLLARTRPTKFPILELRLEKWLRECHEQKIIFTDALIRDKAKEIARSMEWPDDKFKASSGWVENFKHRHGIRKGIWNGYGQKYSQAVANGGDPTSAIPYFDVDPTSHYINGKPAFAQPDDPVPPPPDMDHEMGMESDEEEEYPEDRQQGHGITLQPAWHPPPPPPPLSSAPHSQHTHHHVPAPPHSAPCEDHSPVHEVAPVADPHEPLPAPLPMPEPVAIPIHRDNDDTGEPEVAYVIPVLPTYRPDPGIPTVDEVEEAIDKVLAFVDAQEKDFLNDSDREVLTAVKCALFSRAGGIPYQRDAR</sequence>
<dbReference type="SMART" id="SM00674">
    <property type="entry name" value="CENPB"/>
    <property type="match status" value="1"/>
</dbReference>
<dbReference type="PANTHER" id="PTHR19303">
    <property type="entry name" value="TRANSPOSON"/>
    <property type="match status" value="1"/>
</dbReference>
<feature type="compositionally biased region" description="Pro residues" evidence="2">
    <location>
        <begin position="401"/>
        <end position="411"/>
    </location>
</feature>
<dbReference type="EMBL" id="SGPM01000286">
    <property type="protein sequence ID" value="THH27041.1"/>
    <property type="molecule type" value="Genomic_DNA"/>
</dbReference>
<comment type="caution">
    <text evidence="4">The sequence shown here is derived from an EMBL/GenBank/DDBJ whole genome shotgun (WGS) entry which is preliminary data.</text>
</comment>
<protein>
    <recommendedName>
        <fullName evidence="3">HTH CENPB-type domain-containing protein</fullName>
    </recommendedName>
</protein>
<dbReference type="OrthoDB" id="9909311at2759"/>
<dbReference type="PANTHER" id="PTHR19303:SF70">
    <property type="entry name" value="HTH CENPB-TYPE DOMAIN-CONTAINING PROTEIN"/>
    <property type="match status" value="1"/>
</dbReference>
<keyword evidence="1" id="KW-0238">DNA-binding</keyword>
<evidence type="ECO:0000256" key="2">
    <source>
        <dbReference type="SAM" id="MobiDB-lite"/>
    </source>
</evidence>
<dbReference type="Gene3D" id="1.10.10.60">
    <property type="entry name" value="Homeodomain-like"/>
    <property type="match status" value="2"/>
</dbReference>
<dbReference type="InterPro" id="IPR050863">
    <property type="entry name" value="CenT-Element_Derived"/>
</dbReference>
<keyword evidence="5" id="KW-1185">Reference proteome</keyword>
<feature type="domain" description="HTH CENPB-type" evidence="3">
    <location>
        <begin position="245"/>
        <end position="318"/>
    </location>
</feature>
<feature type="compositionally biased region" description="Acidic residues" evidence="2">
    <location>
        <begin position="377"/>
        <end position="386"/>
    </location>
</feature>
<reference evidence="4 5" key="1">
    <citation type="submission" date="2019-02" db="EMBL/GenBank/DDBJ databases">
        <title>Genome sequencing of the rare red list fungi Antrodiella citrinella (Flaviporus citrinellus).</title>
        <authorList>
            <person name="Buettner E."/>
            <person name="Kellner H."/>
        </authorList>
    </citation>
    <scope>NUCLEOTIDE SEQUENCE [LARGE SCALE GENOMIC DNA]</scope>
    <source>
        <strain evidence="4 5">DSM 108506</strain>
    </source>
</reference>
<feature type="region of interest" description="Disordered" evidence="2">
    <location>
        <begin position="1"/>
        <end position="105"/>
    </location>
</feature>